<feature type="region of interest" description="Disordered" evidence="1">
    <location>
        <begin position="205"/>
        <end position="232"/>
    </location>
</feature>
<feature type="signal peptide" evidence="2">
    <location>
        <begin position="1"/>
        <end position="24"/>
    </location>
</feature>
<sequence>MGRNRAVKSSLLAVLLAVSLGACARTGAQTGFRAADPDTPVALGASRISERPIDPDKWLIRSGALSRPNRPPQQVTFHICRQLSCPSPAFAVVSYTPTQTRAPDRGALERIATEQMPGRNELNELVASARGDGAVHRIILSRVATFKGQPGIAVEIERRRDAQSPVIYQVGGFAFAGNLMISVQSFSTDRALARRNRDQILDRIEIREGPRPDGPAAPARQVIQAGAPAPRL</sequence>
<name>A0A4D7B0D9_9HYPH</name>
<dbReference type="PROSITE" id="PS51257">
    <property type="entry name" value="PROKAR_LIPOPROTEIN"/>
    <property type="match status" value="1"/>
</dbReference>
<keyword evidence="4" id="KW-1185">Reference proteome</keyword>
<evidence type="ECO:0000313" key="3">
    <source>
        <dbReference type="EMBL" id="QCI62886.1"/>
    </source>
</evidence>
<dbReference type="RefSeq" id="WP_136958349.1">
    <property type="nucleotide sequence ID" value="NZ_CP039690.1"/>
</dbReference>
<proteinExistence type="predicted"/>
<organism evidence="3 4">
    <name type="scientific">Phreatobacter stygius</name>
    <dbReference type="NCBI Taxonomy" id="1940610"/>
    <lineage>
        <taxon>Bacteria</taxon>
        <taxon>Pseudomonadati</taxon>
        <taxon>Pseudomonadota</taxon>
        <taxon>Alphaproteobacteria</taxon>
        <taxon>Hyphomicrobiales</taxon>
        <taxon>Phreatobacteraceae</taxon>
        <taxon>Phreatobacter</taxon>
    </lineage>
</organism>
<dbReference type="KEGG" id="pstg:E8M01_00670"/>
<gene>
    <name evidence="3" type="ORF">E8M01_00670</name>
</gene>
<protein>
    <submittedName>
        <fullName evidence="3">Uncharacterized protein</fullName>
    </submittedName>
</protein>
<dbReference type="Proteomes" id="UP000298781">
    <property type="component" value="Chromosome"/>
</dbReference>
<keyword evidence="2" id="KW-0732">Signal</keyword>
<accession>A0A4D7B0D9</accession>
<reference evidence="3 4" key="1">
    <citation type="submission" date="2019-04" db="EMBL/GenBank/DDBJ databases">
        <title>Phreatobacter aquaticus sp. nov.</title>
        <authorList>
            <person name="Choi A."/>
        </authorList>
    </citation>
    <scope>NUCLEOTIDE SEQUENCE [LARGE SCALE GENOMIC DNA]</scope>
    <source>
        <strain evidence="3 4">KCTC 52518</strain>
    </source>
</reference>
<dbReference type="EMBL" id="CP039690">
    <property type="protein sequence ID" value="QCI62886.1"/>
    <property type="molecule type" value="Genomic_DNA"/>
</dbReference>
<feature type="chain" id="PRO_5020340307" evidence="2">
    <location>
        <begin position="25"/>
        <end position="232"/>
    </location>
</feature>
<dbReference type="AlphaFoldDB" id="A0A4D7B0D9"/>
<evidence type="ECO:0000313" key="4">
    <source>
        <dbReference type="Proteomes" id="UP000298781"/>
    </source>
</evidence>
<dbReference type="OrthoDB" id="8232201at2"/>
<evidence type="ECO:0000256" key="1">
    <source>
        <dbReference type="SAM" id="MobiDB-lite"/>
    </source>
</evidence>
<evidence type="ECO:0000256" key="2">
    <source>
        <dbReference type="SAM" id="SignalP"/>
    </source>
</evidence>